<dbReference type="Proteomes" id="UP000823388">
    <property type="component" value="Chromosome 4N"/>
</dbReference>
<gene>
    <name evidence="2" type="ORF">PVAP13_4NG305000</name>
</gene>
<feature type="region of interest" description="Disordered" evidence="1">
    <location>
        <begin position="391"/>
        <end position="415"/>
    </location>
</feature>
<evidence type="ECO:0000313" key="3">
    <source>
        <dbReference type="Proteomes" id="UP000823388"/>
    </source>
</evidence>
<feature type="region of interest" description="Disordered" evidence="1">
    <location>
        <begin position="1"/>
        <end position="21"/>
    </location>
</feature>
<name>A0A8T0TFG4_PANVG</name>
<organism evidence="2 3">
    <name type="scientific">Panicum virgatum</name>
    <name type="common">Blackwell switchgrass</name>
    <dbReference type="NCBI Taxonomy" id="38727"/>
    <lineage>
        <taxon>Eukaryota</taxon>
        <taxon>Viridiplantae</taxon>
        <taxon>Streptophyta</taxon>
        <taxon>Embryophyta</taxon>
        <taxon>Tracheophyta</taxon>
        <taxon>Spermatophyta</taxon>
        <taxon>Magnoliopsida</taxon>
        <taxon>Liliopsida</taxon>
        <taxon>Poales</taxon>
        <taxon>Poaceae</taxon>
        <taxon>PACMAD clade</taxon>
        <taxon>Panicoideae</taxon>
        <taxon>Panicodae</taxon>
        <taxon>Paniceae</taxon>
        <taxon>Panicinae</taxon>
        <taxon>Panicum</taxon>
        <taxon>Panicum sect. Hiantes</taxon>
    </lineage>
</organism>
<dbReference type="PANTHER" id="PTHR31722">
    <property type="entry name" value="OS06G0675200 PROTEIN"/>
    <property type="match status" value="1"/>
</dbReference>
<dbReference type="PANTHER" id="PTHR31722:SF0">
    <property type="entry name" value="OS06G0675200 PROTEIN"/>
    <property type="match status" value="1"/>
</dbReference>
<feature type="compositionally biased region" description="Low complexity" evidence="1">
    <location>
        <begin position="156"/>
        <end position="165"/>
    </location>
</feature>
<feature type="compositionally biased region" description="Low complexity" evidence="1">
    <location>
        <begin position="283"/>
        <end position="293"/>
    </location>
</feature>
<accession>A0A8T0TFG4</accession>
<protein>
    <submittedName>
        <fullName evidence="2">Uncharacterized protein</fullName>
    </submittedName>
</protein>
<feature type="region of interest" description="Disordered" evidence="1">
    <location>
        <begin position="92"/>
        <end position="112"/>
    </location>
</feature>
<sequence length="415" mass="42420">MASAVASNLPPPPAAPAAVPYGWLSPRVSFSRDAQGADMMEPAAATPEPAISKDFIDFEFSLGGSATMLPADELFADGKLLPLRKAAPLPDPEAAAAAAAPPPARAEAAMPAPAEPVKPLRAAAVAAADGTADPYVFSPKAPSCSSRWRELLGLKRAAAAQSPSAKPSPSPSPAAAAARTPAARAANSAAARSLKLMLQRNTGRASGASASDLASAPLLRDSSDSEASLSLASSRFSLSSSSSSSGHDHDDVPRLSLDSAAAAADPNPPRIRLVRSSQHRHSTSGSSTRAGRSPARRRPSPPPPPRCPSVDSPRMNSSGKIVFQGLERSSSSPCSFHAASKSRSRAVDRSYSSGVRVAPVVLNVPVCSRPVFGFFKDKKDSAAAKDASAAAAARSRSSLGRKAQGWSGELPRSSG</sequence>
<evidence type="ECO:0000313" key="2">
    <source>
        <dbReference type="EMBL" id="KAG2607923.1"/>
    </source>
</evidence>
<feature type="compositionally biased region" description="Low complexity" evidence="1">
    <location>
        <begin position="255"/>
        <end position="265"/>
    </location>
</feature>
<proteinExistence type="predicted"/>
<feature type="compositionally biased region" description="Low complexity" evidence="1">
    <location>
        <begin position="329"/>
        <end position="341"/>
    </location>
</feature>
<feature type="compositionally biased region" description="Low complexity" evidence="1">
    <location>
        <begin position="173"/>
        <end position="193"/>
    </location>
</feature>
<dbReference type="AlphaFoldDB" id="A0A8T0TFG4"/>
<feature type="compositionally biased region" description="Low complexity" evidence="1">
    <location>
        <begin position="391"/>
        <end position="403"/>
    </location>
</feature>
<reference evidence="2" key="1">
    <citation type="submission" date="2020-05" db="EMBL/GenBank/DDBJ databases">
        <title>WGS assembly of Panicum virgatum.</title>
        <authorList>
            <person name="Lovell J.T."/>
            <person name="Jenkins J."/>
            <person name="Shu S."/>
            <person name="Juenger T.E."/>
            <person name="Schmutz J."/>
        </authorList>
    </citation>
    <scope>NUCLEOTIDE SEQUENCE</scope>
    <source>
        <strain evidence="2">AP13</strain>
    </source>
</reference>
<dbReference type="EMBL" id="CM029044">
    <property type="protein sequence ID" value="KAG2607923.1"/>
    <property type="molecule type" value="Genomic_DNA"/>
</dbReference>
<feature type="region of interest" description="Disordered" evidence="1">
    <location>
        <begin position="155"/>
        <end position="351"/>
    </location>
</feature>
<feature type="compositionally biased region" description="Low complexity" evidence="1">
    <location>
        <begin position="203"/>
        <end position="245"/>
    </location>
</feature>
<evidence type="ECO:0000256" key="1">
    <source>
        <dbReference type="SAM" id="MobiDB-lite"/>
    </source>
</evidence>
<comment type="caution">
    <text evidence="2">The sequence shown here is derived from an EMBL/GenBank/DDBJ whole genome shotgun (WGS) entry which is preliminary data.</text>
</comment>
<keyword evidence="3" id="KW-1185">Reference proteome</keyword>